<dbReference type="EMBL" id="CP063458">
    <property type="protein sequence ID" value="QOV88036.1"/>
    <property type="molecule type" value="Genomic_DNA"/>
</dbReference>
<feature type="transmembrane region" description="Helical" evidence="1">
    <location>
        <begin position="75"/>
        <end position="96"/>
    </location>
</feature>
<dbReference type="KEGG" id="hbs:IPV69_17425"/>
<feature type="transmembrane region" description="Helical" evidence="1">
    <location>
        <begin position="30"/>
        <end position="50"/>
    </location>
</feature>
<reference evidence="2 3" key="1">
    <citation type="submission" date="2020-10" db="EMBL/GenBank/DDBJ databases">
        <title>Wide distribution of Phycisphaera-like planctomycetes from WD2101 soil group in peatlands and genome analysis of the first cultivated representative.</title>
        <authorList>
            <person name="Dedysh S.N."/>
            <person name="Beletsky A.V."/>
            <person name="Ivanova A."/>
            <person name="Kulichevskaya I.S."/>
            <person name="Suzina N.E."/>
            <person name="Philippov D.A."/>
            <person name="Rakitin A.L."/>
            <person name="Mardanov A.V."/>
            <person name="Ravin N.V."/>
        </authorList>
    </citation>
    <scope>NUCLEOTIDE SEQUENCE [LARGE SCALE GENOMIC DNA]</scope>
    <source>
        <strain evidence="2 3">M1803</strain>
    </source>
</reference>
<name>A0A7M2WRD4_9BACT</name>
<evidence type="ECO:0000256" key="1">
    <source>
        <dbReference type="SAM" id="Phobius"/>
    </source>
</evidence>
<gene>
    <name evidence="2" type="ORF">IPV69_17425</name>
</gene>
<keyword evidence="1" id="KW-1133">Transmembrane helix</keyword>
<dbReference type="AlphaFoldDB" id="A0A7M2WRD4"/>
<feature type="transmembrane region" description="Helical" evidence="1">
    <location>
        <begin position="160"/>
        <end position="183"/>
    </location>
</feature>
<accession>A0A7M2WRD4</accession>
<dbReference type="Proteomes" id="UP000593765">
    <property type="component" value="Chromosome"/>
</dbReference>
<dbReference type="RefSeq" id="WP_206291000.1">
    <property type="nucleotide sequence ID" value="NZ_CP063458.1"/>
</dbReference>
<feature type="transmembrane region" description="Helical" evidence="1">
    <location>
        <begin position="291"/>
        <end position="310"/>
    </location>
</feature>
<keyword evidence="1" id="KW-0812">Transmembrane</keyword>
<feature type="transmembrane region" description="Helical" evidence="1">
    <location>
        <begin position="195"/>
        <end position="214"/>
    </location>
</feature>
<keyword evidence="3" id="KW-1185">Reference proteome</keyword>
<feature type="transmembrane region" description="Helical" evidence="1">
    <location>
        <begin position="108"/>
        <end position="128"/>
    </location>
</feature>
<sequence>MHSITLPIAHEKWFYDATTLPASGHHLVETGVIVAIGVAVAVTVVAGLLWRRRGKRDLIPGPAYFGATPAGRARFYALAPLILAVHLCVPMFKNGIDGRLLAPNNVLFAPWTFVIGLSQMLVAIAFVYGAFTRLAAGLLVAIWVLGLGLCGPESMADNVVFIGIAAFFWAAGRGPWSADAMLLPNLAPSGRHARFAMPALRIGLALSLITLAFTEKLANLALADAFLQRNAVNFTGFLHIPMSNHDFAICAGGVELTVGLLLLFGYFPRVVILLAWLPFNASLLVFRGEELIGHLPLYAALGLLLVWTPADEDQTLFRNAVSPATRAGATFGP</sequence>
<evidence type="ECO:0000313" key="3">
    <source>
        <dbReference type="Proteomes" id="UP000593765"/>
    </source>
</evidence>
<keyword evidence="1" id="KW-0472">Membrane</keyword>
<feature type="transmembrane region" description="Helical" evidence="1">
    <location>
        <begin position="135"/>
        <end position="154"/>
    </location>
</feature>
<protein>
    <submittedName>
        <fullName evidence="2">DoxX protein</fullName>
    </submittedName>
</protein>
<organism evidence="2 3">
    <name type="scientific">Humisphaera borealis</name>
    <dbReference type="NCBI Taxonomy" id="2807512"/>
    <lineage>
        <taxon>Bacteria</taxon>
        <taxon>Pseudomonadati</taxon>
        <taxon>Planctomycetota</taxon>
        <taxon>Phycisphaerae</taxon>
        <taxon>Tepidisphaerales</taxon>
        <taxon>Tepidisphaeraceae</taxon>
        <taxon>Humisphaera</taxon>
    </lineage>
</organism>
<feature type="transmembrane region" description="Helical" evidence="1">
    <location>
        <begin position="256"/>
        <end position="279"/>
    </location>
</feature>
<proteinExistence type="predicted"/>
<evidence type="ECO:0000313" key="2">
    <source>
        <dbReference type="EMBL" id="QOV88036.1"/>
    </source>
</evidence>